<evidence type="ECO:0000256" key="1">
    <source>
        <dbReference type="SAM" id="MobiDB-lite"/>
    </source>
</evidence>
<comment type="caution">
    <text evidence="2">The sequence shown here is derived from an EMBL/GenBank/DDBJ whole genome shotgun (WGS) entry which is preliminary data.</text>
</comment>
<proteinExistence type="predicted"/>
<reference evidence="2 3" key="1">
    <citation type="submission" date="2023-12" db="EMBL/GenBank/DDBJ databases">
        <title>A high-quality genome assembly for Dillenia turbinata (Dilleniales).</title>
        <authorList>
            <person name="Chanderbali A."/>
        </authorList>
    </citation>
    <scope>NUCLEOTIDE SEQUENCE [LARGE SCALE GENOMIC DNA]</scope>
    <source>
        <strain evidence="2">LSX21</strain>
        <tissue evidence="2">Leaf</tissue>
    </source>
</reference>
<evidence type="ECO:0000313" key="3">
    <source>
        <dbReference type="Proteomes" id="UP001370490"/>
    </source>
</evidence>
<dbReference type="PANTHER" id="PTHR36757:SF4">
    <property type="entry name" value="DUF4005 DOMAIN-CONTAINING PROTEIN"/>
    <property type="match status" value="1"/>
</dbReference>
<feature type="region of interest" description="Disordered" evidence="1">
    <location>
        <begin position="164"/>
        <end position="197"/>
    </location>
</feature>
<dbReference type="Proteomes" id="UP001370490">
    <property type="component" value="Unassembled WGS sequence"/>
</dbReference>
<organism evidence="2 3">
    <name type="scientific">Dillenia turbinata</name>
    <dbReference type="NCBI Taxonomy" id="194707"/>
    <lineage>
        <taxon>Eukaryota</taxon>
        <taxon>Viridiplantae</taxon>
        <taxon>Streptophyta</taxon>
        <taxon>Embryophyta</taxon>
        <taxon>Tracheophyta</taxon>
        <taxon>Spermatophyta</taxon>
        <taxon>Magnoliopsida</taxon>
        <taxon>eudicotyledons</taxon>
        <taxon>Gunneridae</taxon>
        <taxon>Pentapetalae</taxon>
        <taxon>Dilleniales</taxon>
        <taxon>Dilleniaceae</taxon>
        <taxon>Dillenia</taxon>
    </lineage>
</organism>
<dbReference type="EMBL" id="JBAMMX010000020">
    <property type="protein sequence ID" value="KAK6921196.1"/>
    <property type="molecule type" value="Genomic_DNA"/>
</dbReference>
<sequence length="251" mass="27539">MAVKVELCSESPSLGTSPRISFSKDLESNEKNPFRLDSVPLDGDSDFEFTVCDSISGQEFSCSADELFSQGKILPTCQIAEKINASRQGLDDKPPNPTSLPPLPSARDQCLKKENLKDVTVPESEEKTQQVKSFWGFKRSSSMHCENGYKRSLSICALPILSRSKSTGSVSNPKRSQKQPLISMKSSTSTNTSNSSFHSYALSHKSVPKKTHGGNYGNVLNIPPPYISKGTVNLFGFGSFFRNVKDKNSKK</sequence>
<dbReference type="PANTHER" id="PTHR36757">
    <property type="entry name" value="BNAANNG22500D PROTEIN"/>
    <property type="match status" value="1"/>
</dbReference>
<evidence type="ECO:0000313" key="2">
    <source>
        <dbReference type="EMBL" id="KAK6921196.1"/>
    </source>
</evidence>
<protein>
    <submittedName>
        <fullName evidence="2">Uncharacterized protein</fullName>
    </submittedName>
</protein>
<feature type="region of interest" description="Disordered" evidence="1">
    <location>
        <begin position="87"/>
        <end position="106"/>
    </location>
</feature>
<accession>A0AAN8Z1L0</accession>
<feature type="compositionally biased region" description="Low complexity" evidence="1">
    <location>
        <begin position="186"/>
        <end position="196"/>
    </location>
</feature>
<gene>
    <name evidence="2" type="ORF">RJ641_014874</name>
</gene>
<dbReference type="AlphaFoldDB" id="A0AAN8Z1L0"/>
<feature type="compositionally biased region" description="Polar residues" evidence="1">
    <location>
        <begin position="164"/>
        <end position="180"/>
    </location>
</feature>
<feature type="compositionally biased region" description="Pro residues" evidence="1">
    <location>
        <begin position="95"/>
        <end position="104"/>
    </location>
</feature>
<name>A0AAN8Z1L0_9MAGN</name>
<keyword evidence="3" id="KW-1185">Reference proteome</keyword>